<gene>
    <name evidence="17 19" type="primary">uvrA</name>
    <name evidence="19" type="ORF">NFC73_05845</name>
</gene>
<keyword evidence="10 17" id="KW-0067">ATP-binding</keyword>
<dbReference type="Proteomes" id="UP001524318">
    <property type="component" value="Unassembled WGS sequence"/>
</dbReference>
<evidence type="ECO:0000256" key="15">
    <source>
        <dbReference type="ARBA" id="ARBA00039316"/>
    </source>
</evidence>
<dbReference type="PANTHER" id="PTHR43152:SF3">
    <property type="entry name" value="UVRABC SYSTEM PROTEIN A"/>
    <property type="match status" value="1"/>
</dbReference>
<dbReference type="Gene3D" id="1.20.1580.10">
    <property type="entry name" value="ABC transporter ATPase like domain"/>
    <property type="match status" value="2"/>
</dbReference>
<evidence type="ECO:0000256" key="5">
    <source>
        <dbReference type="ARBA" id="ARBA00022741"/>
    </source>
</evidence>
<dbReference type="NCBIfam" id="NF001503">
    <property type="entry name" value="PRK00349.1"/>
    <property type="match status" value="1"/>
</dbReference>
<comment type="subcellular location">
    <subcellularLocation>
        <location evidence="1 17">Cytoplasm</location>
    </subcellularLocation>
</comment>
<dbReference type="InterPro" id="IPR027417">
    <property type="entry name" value="P-loop_NTPase"/>
</dbReference>
<organism evidence="19 20">
    <name type="scientific">Pseudarthrobacter humi</name>
    <dbReference type="NCBI Taxonomy" id="2952523"/>
    <lineage>
        <taxon>Bacteria</taxon>
        <taxon>Bacillati</taxon>
        <taxon>Actinomycetota</taxon>
        <taxon>Actinomycetes</taxon>
        <taxon>Micrococcales</taxon>
        <taxon>Micrococcaceae</taxon>
        <taxon>Pseudarthrobacter</taxon>
    </lineage>
</organism>
<dbReference type="Pfam" id="PF17755">
    <property type="entry name" value="UvrA_DNA-bind"/>
    <property type="match status" value="1"/>
</dbReference>
<dbReference type="CDD" id="cd03270">
    <property type="entry name" value="ABC_UvrA_I"/>
    <property type="match status" value="1"/>
</dbReference>
<keyword evidence="7 17" id="KW-0228">DNA excision</keyword>
<evidence type="ECO:0000256" key="4">
    <source>
        <dbReference type="ARBA" id="ARBA00022737"/>
    </source>
</evidence>
<evidence type="ECO:0000256" key="11">
    <source>
        <dbReference type="ARBA" id="ARBA00022881"/>
    </source>
</evidence>
<evidence type="ECO:0000256" key="2">
    <source>
        <dbReference type="ARBA" id="ARBA00022490"/>
    </source>
</evidence>
<dbReference type="InterPro" id="IPR003439">
    <property type="entry name" value="ABC_transporter-like_ATP-bd"/>
</dbReference>
<dbReference type="InterPro" id="IPR041102">
    <property type="entry name" value="UvrA_inter"/>
</dbReference>
<feature type="binding site" evidence="17">
    <location>
        <begin position="675"/>
        <end position="682"/>
    </location>
    <ligand>
        <name>ATP</name>
        <dbReference type="ChEBI" id="CHEBI:30616"/>
    </ligand>
</feature>
<dbReference type="RefSeq" id="WP_254748409.1">
    <property type="nucleotide sequence ID" value="NZ_JANCLV010000003.1"/>
</dbReference>
<evidence type="ECO:0000313" key="20">
    <source>
        <dbReference type="Proteomes" id="UP001524318"/>
    </source>
</evidence>
<keyword evidence="4 17" id="KW-0677">Repeat</keyword>
<feature type="zinc finger region" description="C4-type" evidence="17">
    <location>
        <begin position="774"/>
        <end position="800"/>
    </location>
</feature>
<keyword evidence="17" id="KW-0742">SOS response</keyword>
<dbReference type="SUPFAM" id="SSF52540">
    <property type="entry name" value="P-loop containing nucleoside triphosphate hydrolases"/>
    <property type="match status" value="2"/>
</dbReference>
<dbReference type="InterPro" id="IPR013815">
    <property type="entry name" value="ATP_grasp_subdomain_1"/>
</dbReference>
<evidence type="ECO:0000256" key="17">
    <source>
        <dbReference type="HAMAP-Rule" id="MF_00205"/>
    </source>
</evidence>
<keyword evidence="9 17" id="KW-0862">Zinc</keyword>
<comment type="similarity">
    <text evidence="14 17">Belongs to the ABC transporter superfamily. UvrA family.</text>
</comment>
<keyword evidence="12 17" id="KW-0238">DNA-binding</keyword>
<dbReference type="PROSITE" id="PS50893">
    <property type="entry name" value="ABC_TRANSPORTER_2"/>
    <property type="match status" value="1"/>
</dbReference>
<evidence type="ECO:0000256" key="10">
    <source>
        <dbReference type="ARBA" id="ARBA00022840"/>
    </source>
</evidence>
<keyword evidence="20" id="KW-1185">Reference proteome</keyword>
<evidence type="ECO:0000256" key="3">
    <source>
        <dbReference type="ARBA" id="ARBA00022723"/>
    </source>
</evidence>
<evidence type="ECO:0000256" key="9">
    <source>
        <dbReference type="ARBA" id="ARBA00022833"/>
    </source>
</evidence>
<dbReference type="GO" id="GO:0016787">
    <property type="term" value="F:hydrolase activity"/>
    <property type="evidence" value="ECO:0007669"/>
    <property type="project" value="UniProtKB-KW"/>
</dbReference>
<keyword evidence="3 17" id="KW-0479">Metal-binding</keyword>
<keyword evidence="6 17" id="KW-0227">DNA damage</keyword>
<evidence type="ECO:0000256" key="14">
    <source>
        <dbReference type="ARBA" id="ARBA00038000"/>
    </source>
</evidence>
<dbReference type="EMBL" id="JANCLV010000003">
    <property type="protein sequence ID" value="MCP8999261.1"/>
    <property type="molecule type" value="Genomic_DNA"/>
</dbReference>
<evidence type="ECO:0000256" key="8">
    <source>
        <dbReference type="ARBA" id="ARBA00022771"/>
    </source>
</evidence>
<evidence type="ECO:0000256" key="13">
    <source>
        <dbReference type="ARBA" id="ARBA00023204"/>
    </source>
</evidence>
<dbReference type="PANTHER" id="PTHR43152">
    <property type="entry name" value="UVRABC SYSTEM PROTEIN A"/>
    <property type="match status" value="1"/>
</dbReference>
<evidence type="ECO:0000256" key="16">
    <source>
        <dbReference type="ARBA" id="ARBA00042156"/>
    </source>
</evidence>
<proteinExistence type="inferred from homology"/>
<comment type="subunit">
    <text evidence="17">Forms a heterotetramer with UvrB during the search for lesions.</text>
</comment>
<dbReference type="Gene3D" id="3.30.1490.20">
    <property type="entry name" value="ATP-grasp fold, A domain"/>
    <property type="match status" value="1"/>
</dbReference>
<dbReference type="SMART" id="SM00382">
    <property type="entry name" value="AAA"/>
    <property type="match status" value="1"/>
</dbReference>
<dbReference type="NCBIfam" id="TIGR00630">
    <property type="entry name" value="uvra"/>
    <property type="match status" value="1"/>
</dbReference>
<feature type="domain" description="ABC transporter" evidence="18">
    <location>
        <begin position="630"/>
        <end position="971"/>
    </location>
</feature>
<feature type="binding site" evidence="17">
    <location>
        <begin position="60"/>
        <end position="67"/>
    </location>
    <ligand>
        <name>ATP</name>
        <dbReference type="ChEBI" id="CHEBI:30616"/>
    </ligand>
</feature>
<keyword evidence="2 17" id="KW-0963">Cytoplasm</keyword>
<evidence type="ECO:0000313" key="19">
    <source>
        <dbReference type="EMBL" id="MCP8999261.1"/>
    </source>
</evidence>
<protein>
    <recommendedName>
        <fullName evidence="15 17">UvrABC system protein A</fullName>
        <shortName evidence="17">UvrA protein</shortName>
    </recommendedName>
    <alternativeName>
        <fullName evidence="16 17">Excinuclease ABC subunit A</fullName>
    </alternativeName>
</protein>
<comment type="caution">
    <text evidence="19">The sequence shown here is derived from an EMBL/GenBank/DDBJ whole genome shotgun (WGS) entry which is preliminary data.</text>
</comment>
<comment type="caution">
    <text evidence="17">Lacks conserved residue(s) required for the propagation of feature annotation.</text>
</comment>
<dbReference type="InterPro" id="IPR017871">
    <property type="entry name" value="ABC_transporter-like_CS"/>
</dbReference>
<dbReference type="HAMAP" id="MF_00205">
    <property type="entry name" value="UvrA"/>
    <property type="match status" value="1"/>
</dbReference>
<evidence type="ECO:0000256" key="1">
    <source>
        <dbReference type="ARBA" id="ARBA00004496"/>
    </source>
</evidence>
<dbReference type="CDD" id="cd03271">
    <property type="entry name" value="ABC_UvrA_II"/>
    <property type="match status" value="1"/>
</dbReference>
<keyword evidence="19" id="KW-0378">Hydrolase</keyword>
<dbReference type="InterPro" id="IPR004602">
    <property type="entry name" value="UvrA"/>
</dbReference>
<dbReference type="PROSITE" id="PS00211">
    <property type="entry name" value="ABC_TRANSPORTER_1"/>
    <property type="match status" value="2"/>
</dbReference>
<dbReference type="Gene3D" id="1.10.8.280">
    <property type="entry name" value="ABC transporter ATPase domain-like"/>
    <property type="match status" value="1"/>
</dbReference>
<sequence>MPKAVAEETAVESVPVAVPQAPAAPARPDLSRLVVKGAREHNLRNVDLDLPRDAMIVFTGLSGSGKSSLAFDTIFAEGQRRYVESLSAYARQFLGQVDKPDVDFIEGLSPAVSIDQKSTSKNPRSTVGTITEIYDYMRLLWARVGRPHCPVCGEVVARQTPQQIVDQLLELDEGTRFQVLAPVVRGRKGEFVDLFKELTAKGYSRARVDGELIQLSEPPKLGKQFKHTIEVVVDRLVVKEGISQRLTDSVETALGLAEGRVLAEFVDLDADAPGRLRAFSENLACPNEHPLAIDEIEPRSFSFNNPFGACSACSGIGTRLEVDEELIVPNPELSLSEGAIAPWSLGTATTEYWNRLLEGLSKELGFSMDTPWEKLGDDVRQTVLHGKDHKVVVQYKNRFGRERKYSTGFEGAIQYVHRKHGETDSEWARDRYEEYMRQIACPACNGARLNPASLSVLINGKSIADVAAMPMRVCADFLNNLVLTGREAQIAHQVLKEIQARLTFLLDVGLEYLNLERPSATLSGGEAQRIRLATQIGSGLVGVLYVLDEPSIGLHQRDNRRLIETLTRLRDMGNTLIVVEHDEDTIQVADWIVDIGPGAGEHGGQVVHSGSYQDLLANTNSLTGDYLSGRKKIDIPKKRRKYDKKRELKVVGARENNLVNVDAAFPLGLFTAVTGVSGSGKSTLVNEILYKVLANKLNGAKQVAGRHKSIMGLEHLDKVVHVDQSPIGRTPRSNPATYTGVFDNIRKLFAETTEAKVRGYLPGRFSFNVKGGRCEACAGDGTLKIEMNFLPDVYVPCEVCHGARYNRETLEVHYKGKTIADVLNMPIEEGAEFFAAFSPIARHLNTLVDVGLGYVRLGQPATTLSGGEAQRVKLAAELQKRSNGRSVYVLDEPTTGLHFEDIRKLLMVLQSLVDKGNTVITIEHNLDVIKSADWIVDLGPDGGSGGGQIVATGTPEQVSKSTQGHTASFLAEILG</sequence>
<evidence type="ECO:0000259" key="18">
    <source>
        <dbReference type="PROSITE" id="PS50893"/>
    </source>
</evidence>
<dbReference type="Gene3D" id="3.40.50.300">
    <property type="entry name" value="P-loop containing nucleotide triphosphate hydrolases"/>
    <property type="match status" value="2"/>
</dbReference>
<dbReference type="Pfam" id="PF17760">
    <property type="entry name" value="UvrA_inter"/>
    <property type="match status" value="1"/>
</dbReference>
<reference evidence="19 20" key="1">
    <citation type="submission" date="2022-06" db="EMBL/GenBank/DDBJ databases">
        <title>Pseudarthrobacter sp. strain RMG13 Genome sequencing and assembly.</title>
        <authorList>
            <person name="Kim I."/>
        </authorList>
    </citation>
    <scope>NUCLEOTIDE SEQUENCE [LARGE SCALE GENOMIC DNA]</scope>
    <source>
        <strain evidence="19 20">RMG13</strain>
    </source>
</reference>
<evidence type="ECO:0000256" key="6">
    <source>
        <dbReference type="ARBA" id="ARBA00022763"/>
    </source>
</evidence>
<keyword evidence="8 17" id="KW-0863">Zinc-finger</keyword>
<dbReference type="InterPro" id="IPR041552">
    <property type="entry name" value="UvrA_DNA-bd"/>
</dbReference>
<keyword evidence="11 17" id="KW-0267">Excision nuclease</keyword>
<keyword evidence="13 17" id="KW-0234">DNA repair</keyword>
<keyword evidence="5 17" id="KW-0547">Nucleotide-binding</keyword>
<evidence type="ECO:0000256" key="12">
    <source>
        <dbReference type="ARBA" id="ARBA00023125"/>
    </source>
</evidence>
<comment type="function">
    <text evidence="17">The UvrABC repair system catalyzes the recognition and processing of DNA lesions. UvrA is an ATPase and a DNA-binding protein. A damage recognition complex composed of 2 UvrA and 2 UvrB subunits scans DNA for abnormalities. When the presence of a lesion has been verified by UvrB, the UvrA molecules dissociate.</text>
</comment>
<accession>A0ABT1LQ11</accession>
<name>A0ABT1LQ11_9MICC</name>
<evidence type="ECO:0000256" key="7">
    <source>
        <dbReference type="ARBA" id="ARBA00022769"/>
    </source>
</evidence>
<dbReference type="InterPro" id="IPR003593">
    <property type="entry name" value="AAA+_ATPase"/>
</dbReference>